<dbReference type="GO" id="GO:0005524">
    <property type="term" value="F:ATP binding"/>
    <property type="evidence" value="ECO:0007669"/>
    <property type="project" value="UniProtKB-KW"/>
</dbReference>
<dbReference type="InterPro" id="IPR011009">
    <property type="entry name" value="Kinase-like_dom_sf"/>
</dbReference>
<name>D7G5H4_ECTSI</name>
<dbReference type="EMBL" id="FN648874">
    <property type="protein sequence ID" value="CBJ27297.1"/>
    <property type="molecule type" value="Genomic_DNA"/>
</dbReference>
<protein>
    <submittedName>
        <fullName evidence="7">Similar to TESK1 protein</fullName>
    </submittedName>
</protein>
<dbReference type="AlphaFoldDB" id="D7G5H4"/>
<dbReference type="Proteomes" id="UP000002630">
    <property type="component" value="Linkage Group LG21"/>
</dbReference>
<keyword evidence="1" id="KW-0808">Transferase</keyword>
<evidence type="ECO:0000256" key="3">
    <source>
        <dbReference type="ARBA" id="ARBA00022777"/>
    </source>
</evidence>
<keyword evidence="8" id="KW-1185">Reference proteome</keyword>
<keyword evidence="3" id="KW-0418">Kinase</keyword>
<proteinExistence type="predicted"/>
<evidence type="ECO:0000256" key="1">
    <source>
        <dbReference type="ARBA" id="ARBA00022679"/>
    </source>
</evidence>
<evidence type="ECO:0000313" key="7">
    <source>
        <dbReference type="EMBL" id="CBJ27297.1"/>
    </source>
</evidence>
<evidence type="ECO:0000256" key="2">
    <source>
        <dbReference type="ARBA" id="ARBA00022741"/>
    </source>
</evidence>
<dbReference type="OrthoDB" id="121681at2759"/>
<accession>D7G5H4</accession>
<dbReference type="InterPro" id="IPR001245">
    <property type="entry name" value="Ser-Thr/Tyr_kinase_cat_dom"/>
</dbReference>
<dbReference type="InParanoid" id="D7G5H4"/>
<keyword evidence="5" id="KW-0812">Transmembrane</keyword>
<dbReference type="EMBL" id="FN649746">
    <property type="protein sequence ID" value="CBJ27297.1"/>
    <property type="molecule type" value="Genomic_DNA"/>
</dbReference>
<keyword evidence="5" id="KW-1133">Transmembrane helix</keyword>
<feature type="domain" description="Protein kinase" evidence="6">
    <location>
        <begin position="211"/>
        <end position="480"/>
    </location>
</feature>
<dbReference type="STRING" id="2880.D7G5H4"/>
<dbReference type="InterPro" id="IPR051681">
    <property type="entry name" value="Ser/Thr_Kinases-Pseudokinases"/>
</dbReference>
<keyword evidence="2" id="KW-0547">Nucleotide-binding</keyword>
<keyword evidence="4" id="KW-0067">ATP-binding</keyword>
<keyword evidence="5" id="KW-0472">Membrane</keyword>
<evidence type="ECO:0000256" key="5">
    <source>
        <dbReference type="SAM" id="Phobius"/>
    </source>
</evidence>
<dbReference type="SUPFAM" id="SSF56112">
    <property type="entry name" value="Protein kinase-like (PK-like)"/>
    <property type="match status" value="1"/>
</dbReference>
<sequence>MKASDATRFIATLTSHSNVPVLPLLAQGLDSLVRTAENCKNDEQLHELGEETKTWEGNLDRLAGLLEVLVAKGIIGEEDQQRTMEIPKKAVAELLERIDKYKQSGKMRTYWHSTSSNKKLVQATTKLQRAWISLLTPLFGYILSALLHIAERQDQVAKNGDDILKLLELVSVEVGVKSGAMSKDALKSEVARMKKNLDNLNAVKIKPTDVSEATKRLHKSASCTISVVKYRGEPAVSKTFTLQQSGGWSDKARKACFRELDALGHMSSHYVVQVYGLIKDYMPDKLVLVMEYLQEGDLRNRLNKEQPLEPKTRQRIMLDIARGMRHLHRNGVPHGHLTSSNVLLAGEGQDLRAKISDFGMADMANAITTSGLSRILATPSFRWRPPEQFNVEIQQHTPGDFMKGDVYSFGVLCWETITDMEPWDGEGNTCKAVGNAVMKGKRLDIPRSISTGYSKLIEDCWKADPNSRPDFEDIEARLFSLCNESLTVDVKWGVKRGRLLIAVAAFLLLLCIAVYAGRQWARFSSSFQHTELL</sequence>
<feature type="transmembrane region" description="Helical" evidence="5">
    <location>
        <begin position="130"/>
        <end position="150"/>
    </location>
</feature>
<dbReference type="Gene3D" id="1.10.510.10">
    <property type="entry name" value="Transferase(Phosphotransferase) domain 1"/>
    <property type="match status" value="1"/>
</dbReference>
<dbReference type="PANTHER" id="PTHR44329">
    <property type="entry name" value="SERINE/THREONINE-PROTEIN KINASE TNNI3K-RELATED"/>
    <property type="match status" value="1"/>
</dbReference>
<dbReference type="InterPro" id="IPR000719">
    <property type="entry name" value="Prot_kinase_dom"/>
</dbReference>
<evidence type="ECO:0000256" key="4">
    <source>
        <dbReference type="ARBA" id="ARBA00022840"/>
    </source>
</evidence>
<evidence type="ECO:0000313" key="8">
    <source>
        <dbReference type="Proteomes" id="UP000002630"/>
    </source>
</evidence>
<dbReference type="PANTHER" id="PTHR44329:SF288">
    <property type="entry name" value="MITOGEN-ACTIVATED PROTEIN KINASE KINASE KINASE 20"/>
    <property type="match status" value="1"/>
</dbReference>
<dbReference type="Pfam" id="PF07714">
    <property type="entry name" value="PK_Tyr_Ser-Thr"/>
    <property type="match status" value="1"/>
</dbReference>
<gene>
    <name evidence="7" type="primary">PK</name>
    <name evidence="7" type="ORF">Esi_0065_0036</name>
</gene>
<organism evidence="7 8">
    <name type="scientific">Ectocarpus siliculosus</name>
    <name type="common">Brown alga</name>
    <name type="synonym">Conferva siliculosa</name>
    <dbReference type="NCBI Taxonomy" id="2880"/>
    <lineage>
        <taxon>Eukaryota</taxon>
        <taxon>Sar</taxon>
        <taxon>Stramenopiles</taxon>
        <taxon>Ochrophyta</taxon>
        <taxon>PX clade</taxon>
        <taxon>Phaeophyceae</taxon>
        <taxon>Ectocarpales</taxon>
        <taxon>Ectocarpaceae</taxon>
        <taxon>Ectocarpus</taxon>
    </lineage>
</organism>
<evidence type="ECO:0000259" key="6">
    <source>
        <dbReference type="PROSITE" id="PS50011"/>
    </source>
</evidence>
<dbReference type="PROSITE" id="PS50011">
    <property type="entry name" value="PROTEIN_KINASE_DOM"/>
    <property type="match status" value="1"/>
</dbReference>
<feature type="transmembrane region" description="Helical" evidence="5">
    <location>
        <begin position="499"/>
        <end position="517"/>
    </location>
</feature>
<reference evidence="7 8" key="1">
    <citation type="journal article" date="2010" name="Nature">
        <title>The Ectocarpus genome and the independent evolution of multicellularity in brown algae.</title>
        <authorList>
            <person name="Cock J.M."/>
            <person name="Sterck L."/>
            <person name="Rouze P."/>
            <person name="Scornet D."/>
            <person name="Allen A.E."/>
            <person name="Amoutzias G."/>
            <person name="Anthouard V."/>
            <person name="Artiguenave F."/>
            <person name="Aury J.M."/>
            <person name="Badger J.H."/>
            <person name="Beszteri B."/>
            <person name="Billiau K."/>
            <person name="Bonnet E."/>
            <person name="Bothwell J.H."/>
            <person name="Bowler C."/>
            <person name="Boyen C."/>
            <person name="Brownlee C."/>
            <person name="Carrano C.J."/>
            <person name="Charrier B."/>
            <person name="Cho G.Y."/>
            <person name="Coelho S.M."/>
            <person name="Collen J."/>
            <person name="Corre E."/>
            <person name="Da Silva C."/>
            <person name="Delage L."/>
            <person name="Delaroque N."/>
            <person name="Dittami S.M."/>
            <person name="Doulbeau S."/>
            <person name="Elias M."/>
            <person name="Farnham G."/>
            <person name="Gachon C.M."/>
            <person name="Gschloessl B."/>
            <person name="Heesch S."/>
            <person name="Jabbari K."/>
            <person name="Jubin C."/>
            <person name="Kawai H."/>
            <person name="Kimura K."/>
            <person name="Kloareg B."/>
            <person name="Kupper F.C."/>
            <person name="Lang D."/>
            <person name="Le Bail A."/>
            <person name="Leblanc C."/>
            <person name="Lerouge P."/>
            <person name="Lohr M."/>
            <person name="Lopez P.J."/>
            <person name="Martens C."/>
            <person name="Maumus F."/>
            <person name="Michel G."/>
            <person name="Miranda-Saavedra D."/>
            <person name="Morales J."/>
            <person name="Moreau H."/>
            <person name="Motomura T."/>
            <person name="Nagasato C."/>
            <person name="Napoli C.A."/>
            <person name="Nelson D.R."/>
            <person name="Nyvall-Collen P."/>
            <person name="Peters A.F."/>
            <person name="Pommier C."/>
            <person name="Potin P."/>
            <person name="Poulain J."/>
            <person name="Quesneville H."/>
            <person name="Read B."/>
            <person name="Rensing S.A."/>
            <person name="Ritter A."/>
            <person name="Rousvoal S."/>
            <person name="Samanta M."/>
            <person name="Samson G."/>
            <person name="Schroeder D.C."/>
            <person name="Segurens B."/>
            <person name="Strittmatter M."/>
            <person name="Tonon T."/>
            <person name="Tregear J.W."/>
            <person name="Valentin K."/>
            <person name="von Dassow P."/>
            <person name="Yamagishi T."/>
            <person name="Van de Peer Y."/>
            <person name="Wincker P."/>
        </authorList>
    </citation>
    <scope>NUCLEOTIDE SEQUENCE [LARGE SCALE GENOMIC DNA]</scope>
    <source>
        <strain evidence="8">Ec32 / CCAP1310/4</strain>
    </source>
</reference>
<dbReference type="GO" id="GO:0004674">
    <property type="term" value="F:protein serine/threonine kinase activity"/>
    <property type="evidence" value="ECO:0007669"/>
    <property type="project" value="TreeGrafter"/>
</dbReference>